<evidence type="ECO:0000256" key="2">
    <source>
        <dbReference type="SAM" id="MobiDB-lite"/>
    </source>
</evidence>
<evidence type="ECO:0000256" key="1">
    <source>
        <dbReference type="ARBA" id="ARBA00005595"/>
    </source>
</evidence>
<reference evidence="3 4" key="1">
    <citation type="submission" date="2015-07" db="EMBL/GenBank/DDBJ databases">
        <title>Emmonsia species relationships and genome sequence.</title>
        <authorList>
            <consortium name="The Broad Institute Genomics Platform"/>
            <person name="Cuomo C.A."/>
            <person name="Munoz J.F."/>
            <person name="Imamovic A."/>
            <person name="Priest M.E."/>
            <person name="Young S."/>
            <person name="Clay O.K."/>
            <person name="McEwen J.G."/>
        </authorList>
    </citation>
    <scope>NUCLEOTIDE SEQUENCE [LARGE SCALE GENOMIC DNA]</scope>
    <source>
        <strain evidence="3 4">UAMH 9510</strain>
    </source>
</reference>
<proteinExistence type="inferred from homology"/>
<comment type="similarity">
    <text evidence="1">Belongs to the CWC16 family.</text>
</comment>
<gene>
    <name evidence="3" type="ORF">AJ78_00725</name>
</gene>
<keyword evidence="4" id="KW-1185">Reference proteome</keyword>
<organism evidence="3 4">
    <name type="scientific">Emergomyces pasteurianus Ep9510</name>
    <dbReference type="NCBI Taxonomy" id="1447872"/>
    <lineage>
        <taxon>Eukaryota</taxon>
        <taxon>Fungi</taxon>
        <taxon>Dikarya</taxon>
        <taxon>Ascomycota</taxon>
        <taxon>Pezizomycotina</taxon>
        <taxon>Eurotiomycetes</taxon>
        <taxon>Eurotiomycetidae</taxon>
        <taxon>Onygenales</taxon>
        <taxon>Ajellomycetaceae</taxon>
        <taxon>Emergomyces</taxon>
    </lineage>
</organism>
<dbReference type="GO" id="GO:0000398">
    <property type="term" value="P:mRNA splicing, via spliceosome"/>
    <property type="evidence" value="ECO:0007669"/>
    <property type="project" value="InterPro"/>
</dbReference>
<accession>A0A1J9QTT1</accession>
<evidence type="ECO:0000313" key="4">
    <source>
        <dbReference type="Proteomes" id="UP000182235"/>
    </source>
</evidence>
<protein>
    <recommendedName>
        <fullName evidence="5">DUF572 domain-containing protein</fullName>
    </recommendedName>
</protein>
<dbReference type="STRING" id="1447872.A0A1J9QTT1"/>
<dbReference type="Pfam" id="PF04502">
    <property type="entry name" value="Saf4_Yju2"/>
    <property type="match status" value="1"/>
</dbReference>
<dbReference type="EMBL" id="LGRN01000013">
    <property type="protein sequence ID" value="OJD19276.1"/>
    <property type="molecule type" value="Genomic_DNA"/>
</dbReference>
<dbReference type="InterPro" id="IPR007590">
    <property type="entry name" value="Saf4/Yju2"/>
</dbReference>
<dbReference type="AlphaFoldDB" id="A0A1J9QTT1"/>
<comment type="caution">
    <text evidence="3">The sequence shown here is derived from an EMBL/GenBank/DDBJ whole genome shotgun (WGS) entry which is preliminary data.</text>
</comment>
<sequence length="427" mass="47379">MQGFNMGRFVDSHLPLPFLGSSQIKTNTHYSYVPPDQEGLTTGNKLANKHPLGSRARHLQTTGELTVRFEMPFAVWCSTCRPADTVLIGQGVRFNALKKRVGNYYSTPIYSFRMKHTICGGWIEIRTDPQNTAYVVTEGGRRRDTGELEKGGYEEDGEITLRVSHGAAAGDSAEKDAFSKLEGKVADQKRVMTEKTRMEELMKRQERDWEDPYEQSRRLRRTFRAERKRREAAQGVTEELQDRMSLGIELLEESEGDRARAKMVDFAPSDNNTVGGAVARRVIAKPLFQTKSLPATPPDRGRGKKGQRPKKPEVVAAERKALLQQELSGNTRAAVDPFLVNDNSDWTPGVKRRRMVGSANVVLVEDGPEKDRKCGDVEDRDGEGGDGGDTLNAANVTATPTGEDAPKPRRVASAIPLVGYGWSDDSE</sequence>
<dbReference type="GO" id="GO:0071014">
    <property type="term" value="C:post-mRNA release spliceosomal complex"/>
    <property type="evidence" value="ECO:0007669"/>
    <property type="project" value="TreeGrafter"/>
</dbReference>
<dbReference type="Proteomes" id="UP000182235">
    <property type="component" value="Unassembled WGS sequence"/>
</dbReference>
<evidence type="ECO:0008006" key="5">
    <source>
        <dbReference type="Google" id="ProtNLM"/>
    </source>
</evidence>
<dbReference type="PANTHER" id="PTHR12111:SF2">
    <property type="entry name" value="SPLICING FACTOR YJU2B-RELATED"/>
    <property type="match status" value="1"/>
</dbReference>
<dbReference type="GO" id="GO:0005684">
    <property type="term" value="C:U2-type spliceosomal complex"/>
    <property type="evidence" value="ECO:0007669"/>
    <property type="project" value="TreeGrafter"/>
</dbReference>
<dbReference type="PANTHER" id="PTHR12111">
    <property type="entry name" value="SPLICING FACTOR YJU2"/>
    <property type="match status" value="1"/>
</dbReference>
<dbReference type="OrthoDB" id="360327at2759"/>
<feature type="region of interest" description="Disordered" evidence="2">
    <location>
        <begin position="288"/>
        <end position="314"/>
    </location>
</feature>
<dbReference type="VEuPathDB" id="FungiDB:AJ78_00725"/>
<evidence type="ECO:0000313" key="3">
    <source>
        <dbReference type="EMBL" id="OJD19276.1"/>
    </source>
</evidence>
<name>A0A1J9QTT1_9EURO</name>
<feature type="compositionally biased region" description="Basic and acidic residues" evidence="2">
    <location>
        <begin position="367"/>
        <end position="377"/>
    </location>
</feature>
<feature type="region of interest" description="Disordered" evidence="2">
    <location>
        <begin position="366"/>
        <end position="412"/>
    </location>
</feature>